<protein>
    <submittedName>
        <fullName evidence="1">Type IX secretion system membrane protein PorP/SprF</fullName>
    </submittedName>
</protein>
<keyword evidence="2" id="KW-1185">Reference proteome</keyword>
<dbReference type="NCBIfam" id="TIGR03519">
    <property type="entry name" value="T9SS_PorP_fam"/>
    <property type="match status" value="1"/>
</dbReference>
<evidence type="ECO:0000313" key="1">
    <source>
        <dbReference type="EMBL" id="RRB18372.1"/>
    </source>
</evidence>
<name>A0A3P1CY49_9BACT</name>
<organism evidence="1 2">
    <name type="scientific">Larkinella knui</name>
    <dbReference type="NCBI Taxonomy" id="2025310"/>
    <lineage>
        <taxon>Bacteria</taxon>
        <taxon>Pseudomonadati</taxon>
        <taxon>Bacteroidota</taxon>
        <taxon>Cytophagia</taxon>
        <taxon>Cytophagales</taxon>
        <taxon>Spirosomataceae</taxon>
        <taxon>Larkinella</taxon>
    </lineage>
</organism>
<accession>A0A3P1CY49</accession>
<reference evidence="1 2" key="1">
    <citation type="submission" date="2018-11" db="EMBL/GenBank/DDBJ databases">
        <authorList>
            <person name="Zhou Z."/>
            <person name="Wang G."/>
        </authorList>
    </citation>
    <scope>NUCLEOTIDE SEQUENCE [LARGE SCALE GENOMIC DNA]</scope>
    <source>
        <strain evidence="1 2">KCTC42998</strain>
    </source>
</reference>
<dbReference type="InterPro" id="IPR019861">
    <property type="entry name" value="PorP/SprF_Bacteroidetes"/>
</dbReference>
<dbReference type="OrthoDB" id="1118477at2"/>
<dbReference type="EMBL" id="RQJP01000001">
    <property type="protein sequence ID" value="RRB18372.1"/>
    <property type="molecule type" value="Genomic_DNA"/>
</dbReference>
<dbReference type="RefSeq" id="WP_124905906.1">
    <property type="nucleotide sequence ID" value="NZ_RQJP01000001.1"/>
</dbReference>
<dbReference type="Proteomes" id="UP000274271">
    <property type="component" value="Unassembled WGS sequence"/>
</dbReference>
<gene>
    <name evidence="1" type="ORF">EHT87_08910</name>
</gene>
<sequence>MIRPLVWKLTSIVAFVLAGSQAVLAQREVLYSQYLINPLTINPAFAGSRESLTMTAVFRRKWFGLQGQSFPITQSFGADGSLAGGKIGIGFQALNDRMGLYSTTGFYGSLAYRITLPSMAKLSFGASGGINVIPIYDPASSSGINKAMPSVGAGVYYEAERFWAGVSVPELVNRPISIAGGQNAPVRYQRPVFINFGGRLVAGEGIDFLPSILLTQQTDHPLGIDLNAKVWIEQKLGLGLSYRANNSTLITTMNYFVAMAEYELSKSIRVGYSLSSKQVENPFYPQKSVHELIFRFTPSPTKFRYH</sequence>
<evidence type="ECO:0000313" key="2">
    <source>
        <dbReference type="Proteomes" id="UP000274271"/>
    </source>
</evidence>
<proteinExistence type="predicted"/>
<dbReference type="AlphaFoldDB" id="A0A3P1CY49"/>
<dbReference type="Pfam" id="PF11751">
    <property type="entry name" value="PorP_SprF"/>
    <property type="match status" value="1"/>
</dbReference>
<comment type="caution">
    <text evidence="1">The sequence shown here is derived from an EMBL/GenBank/DDBJ whole genome shotgun (WGS) entry which is preliminary data.</text>
</comment>